<dbReference type="EnsemblProtists" id="EOD27140">
    <property type="protein sequence ID" value="EOD27140"/>
    <property type="gene ID" value="EMIHUDRAFT_450168"/>
</dbReference>
<dbReference type="CDD" id="cd00038">
    <property type="entry name" value="CAP_ED"/>
    <property type="match status" value="2"/>
</dbReference>
<dbReference type="InterPro" id="IPR018490">
    <property type="entry name" value="cNMP-bd_dom_sf"/>
</dbReference>
<dbReference type="PANTHER" id="PTHR24567:SF26">
    <property type="entry name" value="REGULATORY PROTEIN YEIL"/>
    <property type="match status" value="1"/>
</dbReference>
<dbReference type="AlphaFoldDB" id="A0A0D3JUF5"/>
<dbReference type="InterPro" id="IPR000595">
    <property type="entry name" value="cNMP-bd_dom"/>
</dbReference>
<dbReference type="PANTHER" id="PTHR24567">
    <property type="entry name" value="CRP FAMILY TRANSCRIPTIONAL REGULATORY PROTEIN"/>
    <property type="match status" value="1"/>
</dbReference>
<reference evidence="4" key="1">
    <citation type="journal article" date="2013" name="Nature">
        <title>Pan genome of the phytoplankton Emiliania underpins its global distribution.</title>
        <authorList>
            <person name="Read B.A."/>
            <person name="Kegel J."/>
            <person name="Klute M.J."/>
            <person name="Kuo A."/>
            <person name="Lefebvre S.C."/>
            <person name="Maumus F."/>
            <person name="Mayer C."/>
            <person name="Miller J."/>
            <person name="Monier A."/>
            <person name="Salamov A."/>
            <person name="Young J."/>
            <person name="Aguilar M."/>
            <person name="Claverie J.M."/>
            <person name="Frickenhaus S."/>
            <person name="Gonzalez K."/>
            <person name="Herman E.K."/>
            <person name="Lin Y.C."/>
            <person name="Napier J."/>
            <person name="Ogata H."/>
            <person name="Sarno A.F."/>
            <person name="Shmutz J."/>
            <person name="Schroeder D."/>
            <person name="de Vargas C."/>
            <person name="Verret F."/>
            <person name="von Dassow P."/>
            <person name="Valentin K."/>
            <person name="Van de Peer Y."/>
            <person name="Wheeler G."/>
            <person name="Dacks J.B."/>
            <person name="Delwiche C.F."/>
            <person name="Dyhrman S.T."/>
            <person name="Glockner G."/>
            <person name="John U."/>
            <person name="Richards T."/>
            <person name="Worden A.Z."/>
            <person name="Zhang X."/>
            <person name="Grigoriev I.V."/>
            <person name="Allen A.E."/>
            <person name="Bidle K."/>
            <person name="Borodovsky M."/>
            <person name="Bowler C."/>
            <person name="Brownlee C."/>
            <person name="Cock J.M."/>
            <person name="Elias M."/>
            <person name="Gladyshev V.N."/>
            <person name="Groth M."/>
            <person name="Guda C."/>
            <person name="Hadaegh A."/>
            <person name="Iglesias-Rodriguez M.D."/>
            <person name="Jenkins J."/>
            <person name="Jones B.M."/>
            <person name="Lawson T."/>
            <person name="Leese F."/>
            <person name="Lindquist E."/>
            <person name="Lobanov A."/>
            <person name="Lomsadze A."/>
            <person name="Malik S.B."/>
            <person name="Marsh M.E."/>
            <person name="Mackinder L."/>
            <person name="Mock T."/>
            <person name="Mueller-Roeber B."/>
            <person name="Pagarete A."/>
            <person name="Parker M."/>
            <person name="Probert I."/>
            <person name="Quesneville H."/>
            <person name="Raines C."/>
            <person name="Rensing S.A."/>
            <person name="Riano-Pachon D.M."/>
            <person name="Richier S."/>
            <person name="Rokitta S."/>
            <person name="Shiraiwa Y."/>
            <person name="Soanes D.M."/>
            <person name="van der Giezen M."/>
            <person name="Wahlund T.M."/>
            <person name="Williams B."/>
            <person name="Wilson W."/>
            <person name="Wolfe G."/>
            <person name="Wurch L.L."/>
        </authorList>
    </citation>
    <scope>NUCLEOTIDE SEQUENCE</scope>
</reference>
<accession>A0A0D3JUF5</accession>
<evidence type="ECO:0000259" key="2">
    <source>
        <dbReference type="PROSITE" id="PS50042"/>
    </source>
</evidence>
<dbReference type="Pfam" id="PF00027">
    <property type="entry name" value="cNMP_binding"/>
    <property type="match status" value="2"/>
</dbReference>
<dbReference type="STRING" id="2903.R1EKF4"/>
<feature type="domain" description="Cyclic nucleotide-binding" evidence="2">
    <location>
        <begin position="53"/>
        <end position="137"/>
    </location>
</feature>
<organism evidence="3 4">
    <name type="scientific">Emiliania huxleyi (strain CCMP1516)</name>
    <dbReference type="NCBI Taxonomy" id="280463"/>
    <lineage>
        <taxon>Eukaryota</taxon>
        <taxon>Haptista</taxon>
        <taxon>Haptophyta</taxon>
        <taxon>Prymnesiophyceae</taxon>
        <taxon>Isochrysidales</taxon>
        <taxon>Noelaerhabdaceae</taxon>
        <taxon>Emiliania</taxon>
    </lineage>
</organism>
<dbReference type="GO" id="GO:0003700">
    <property type="term" value="F:DNA-binding transcription factor activity"/>
    <property type="evidence" value="ECO:0007669"/>
    <property type="project" value="TreeGrafter"/>
</dbReference>
<evidence type="ECO:0000313" key="4">
    <source>
        <dbReference type="Proteomes" id="UP000013827"/>
    </source>
</evidence>
<proteinExistence type="predicted"/>
<dbReference type="GeneID" id="17272686"/>
<dbReference type="PaxDb" id="2903-EOD27140"/>
<dbReference type="Gene3D" id="2.60.120.10">
    <property type="entry name" value="Jelly Rolls"/>
    <property type="match status" value="2"/>
</dbReference>
<dbReference type="Proteomes" id="UP000013827">
    <property type="component" value="Unassembled WGS sequence"/>
</dbReference>
<dbReference type="KEGG" id="ehx:EMIHUDRAFT_450168"/>
<evidence type="ECO:0000256" key="1">
    <source>
        <dbReference type="SAM" id="MobiDB-lite"/>
    </source>
</evidence>
<reference evidence="3" key="2">
    <citation type="submission" date="2024-10" db="UniProtKB">
        <authorList>
            <consortium name="EnsemblProtists"/>
        </authorList>
    </citation>
    <scope>IDENTIFICATION</scope>
</reference>
<dbReference type="GO" id="GO:0005829">
    <property type="term" value="C:cytosol"/>
    <property type="evidence" value="ECO:0007669"/>
    <property type="project" value="TreeGrafter"/>
</dbReference>
<dbReference type="InterPro" id="IPR014710">
    <property type="entry name" value="RmlC-like_jellyroll"/>
</dbReference>
<protein>
    <recommendedName>
        <fullName evidence="2">Cyclic nucleotide-binding domain-containing protein</fullName>
    </recommendedName>
</protein>
<dbReference type="HOGENOM" id="CLU_471294_0_0_1"/>
<dbReference type="Gene3D" id="2.30.29.30">
    <property type="entry name" value="Pleckstrin-homology domain (PH domain)/Phosphotyrosine-binding domain (PTB)"/>
    <property type="match status" value="1"/>
</dbReference>
<feature type="compositionally biased region" description="Basic and acidic residues" evidence="1">
    <location>
        <begin position="23"/>
        <end position="35"/>
    </location>
</feature>
<dbReference type="InterPro" id="IPR004182">
    <property type="entry name" value="GRAM"/>
</dbReference>
<dbReference type="SUPFAM" id="SSF51206">
    <property type="entry name" value="cAMP-binding domain-like"/>
    <property type="match status" value="2"/>
</dbReference>
<dbReference type="InterPro" id="IPR050397">
    <property type="entry name" value="Env_Response_Regulators"/>
</dbReference>
<feature type="region of interest" description="Disordered" evidence="1">
    <location>
        <begin position="556"/>
        <end position="579"/>
    </location>
</feature>
<keyword evidence="4" id="KW-1185">Reference proteome</keyword>
<feature type="domain" description="Cyclic nucleotide-binding" evidence="2">
    <location>
        <begin position="356"/>
        <end position="457"/>
    </location>
</feature>
<dbReference type="RefSeq" id="XP_005779569.1">
    <property type="nucleotide sequence ID" value="XM_005779512.1"/>
</dbReference>
<dbReference type="SMART" id="SM00100">
    <property type="entry name" value="cNMP"/>
    <property type="match status" value="2"/>
</dbReference>
<feature type="region of interest" description="Disordered" evidence="1">
    <location>
        <begin position="1"/>
        <end position="35"/>
    </location>
</feature>
<sequence>MGNSASSPKAKGNAYKSKSVAKKKADAGQREAAKDKSMQEFVERIFEASGALRSLEAGETLIEQGVTAGKMFFIKEGRVDLVLKREGDTDVELATRSTGDVLGELSLLLGHPAAATAKAATTLTVLEVDQQKLLKLLADDNLSAGQLFKVVATYLSERISELSGRMRSVVTKGQAPGKTASLPTTDISHARAKFGLASDQRLIGVYQCSVRREVNAVKEQHAHFGVLYIFDSTLCFDLKMFAFNKQMVIDNADIVSFLRSEPAEGNANTVEVQSKGQSVELQINEDFEEACLLMEACRLKAKTGALGKSRSHLSDGASGRAGEDGEAVSLEMFHVMLEPIIKGDKSEQDTLLHELDLHPEDWDHFLSVAKTLHYKKGEYVVQEGQASATLYQILRGALRVELLLPDQAQAVVVGYRQAGEMLGETSLLKEGRATASVAADQDTTVVAIEGRRLEQLFSTHPRLPSRFFCFLATYQAERLYKLTQSFAESQQPQVTISASLAISIEEVINNPAYCGVLRKYLLRSEADAAAASNEEERARFLGLLTLFDFYVYAQAPPTPLPRPPPPFRGETKAPRRPPS</sequence>
<name>A0A0D3JUF5_EMIH1</name>
<dbReference type="InterPro" id="IPR011993">
    <property type="entry name" value="PH-like_dom_sf"/>
</dbReference>
<dbReference type="Pfam" id="PF02893">
    <property type="entry name" value="GRAM"/>
    <property type="match status" value="1"/>
</dbReference>
<evidence type="ECO:0000313" key="3">
    <source>
        <dbReference type="EnsemblProtists" id="EOD27140"/>
    </source>
</evidence>
<feature type="compositionally biased region" description="Pro residues" evidence="1">
    <location>
        <begin position="556"/>
        <end position="567"/>
    </location>
</feature>
<dbReference type="PROSITE" id="PS50042">
    <property type="entry name" value="CNMP_BINDING_3"/>
    <property type="match status" value="2"/>
</dbReference>